<protein>
    <submittedName>
        <fullName evidence="2">Uncharacterized protein</fullName>
    </submittedName>
</protein>
<reference evidence="2" key="1">
    <citation type="submission" date="2020-11" db="EMBL/GenBank/DDBJ databases">
        <authorList>
            <consortium name="DOE Joint Genome Institute"/>
            <person name="Ahrendt S."/>
            <person name="Riley R."/>
            <person name="Andreopoulos W."/>
            <person name="Labutti K."/>
            <person name="Pangilinan J."/>
            <person name="Ruiz-Duenas F.J."/>
            <person name="Barrasa J.M."/>
            <person name="Sanchez-Garcia M."/>
            <person name="Camarero S."/>
            <person name="Miyauchi S."/>
            <person name="Serrano A."/>
            <person name="Linde D."/>
            <person name="Babiker R."/>
            <person name="Drula E."/>
            <person name="Ayuso-Fernandez I."/>
            <person name="Pacheco R."/>
            <person name="Padilla G."/>
            <person name="Ferreira P."/>
            <person name="Barriuso J."/>
            <person name="Kellner H."/>
            <person name="Castanera R."/>
            <person name="Alfaro M."/>
            <person name="Ramirez L."/>
            <person name="Pisabarro A.G."/>
            <person name="Kuo A."/>
            <person name="Tritt A."/>
            <person name="Lipzen A."/>
            <person name="He G."/>
            <person name="Yan M."/>
            <person name="Ng V."/>
            <person name="Cullen D."/>
            <person name="Martin F."/>
            <person name="Rosso M.-N."/>
            <person name="Henrissat B."/>
            <person name="Hibbett D."/>
            <person name="Martinez A.T."/>
            <person name="Grigoriev I.V."/>
        </authorList>
    </citation>
    <scope>NUCLEOTIDE SEQUENCE</scope>
    <source>
        <strain evidence="2">CBS 506.95</strain>
    </source>
</reference>
<comment type="caution">
    <text evidence="2">The sequence shown here is derived from an EMBL/GenBank/DDBJ whole genome shotgun (WGS) entry which is preliminary data.</text>
</comment>
<organism evidence="2 3">
    <name type="scientific">Crepidotus variabilis</name>
    <dbReference type="NCBI Taxonomy" id="179855"/>
    <lineage>
        <taxon>Eukaryota</taxon>
        <taxon>Fungi</taxon>
        <taxon>Dikarya</taxon>
        <taxon>Basidiomycota</taxon>
        <taxon>Agaricomycotina</taxon>
        <taxon>Agaricomycetes</taxon>
        <taxon>Agaricomycetidae</taxon>
        <taxon>Agaricales</taxon>
        <taxon>Agaricineae</taxon>
        <taxon>Crepidotaceae</taxon>
        <taxon>Crepidotus</taxon>
    </lineage>
</organism>
<keyword evidence="3" id="KW-1185">Reference proteome</keyword>
<feature type="region of interest" description="Disordered" evidence="1">
    <location>
        <begin position="105"/>
        <end position="140"/>
    </location>
</feature>
<evidence type="ECO:0000313" key="2">
    <source>
        <dbReference type="EMBL" id="KAF9535160.1"/>
    </source>
</evidence>
<evidence type="ECO:0000256" key="1">
    <source>
        <dbReference type="SAM" id="MobiDB-lite"/>
    </source>
</evidence>
<gene>
    <name evidence="2" type="ORF">CPB83DRAFT_843588</name>
</gene>
<evidence type="ECO:0000313" key="3">
    <source>
        <dbReference type="Proteomes" id="UP000807306"/>
    </source>
</evidence>
<dbReference type="EMBL" id="MU157825">
    <property type="protein sequence ID" value="KAF9535160.1"/>
    <property type="molecule type" value="Genomic_DNA"/>
</dbReference>
<name>A0A9P6JWX9_9AGAR</name>
<feature type="compositionally biased region" description="Basic and acidic residues" evidence="1">
    <location>
        <begin position="114"/>
        <end position="129"/>
    </location>
</feature>
<dbReference type="Proteomes" id="UP000807306">
    <property type="component" value="Unassembled WGS sequence"/>
</dbReference>
<accession>A0A9P6JWX9</accession>
<dbReference type="AlphaFoldDB" id="A0A9P6JWX9"/>
<dbReference type="OrthoDB" id="3009566at2759"/>
<proteinExistence type="predicted"/>
<sequence>MSKEPKIAKGSIKSSGGTTFLGSFVVEGVNYVLEGRLSPAVREFESKTVELTYKDLSQLDTENRQPIDGQIGPTDIALNFNNGPKLSGKLEQPAEHGTRIGGLAKWIKIPPNPDPKKPHGLERSSEIKGWHSVQSPIFEG</sequence>